<dbReference type="EMBL" id="LUEZ02000009">
    <property type="protein sequence ID" value="RDB29785.1"/>
    <property type="molecule type" value="Genomic_DNA"/>
</dbReference>
<keyword evidence="1" id="KW-0723">Serine/threonine-protein kinase</keyword>
<dbReference type="SUPFAM" id="SSF56112">
    <property type="entry name" value="Protein kinase-like (PK-like)"/>
    <property type="match status" value="1"/>
</dbReference>
<feature type="domain" description="Protein kinase" evidence="8">
    <location>
        <begin position="21"/>
        <end position="291"/>
    </location>
</feature>
<dbReference type="PROSITE" id="PS00108">
    <property type="entry name" value="PROTEIN_KINASE_ST"/>
    <property type="match status" value="1"/>
</dbReference>
<evidence type="ECO:0000259" key="8">
    <source>
        <dbReference type="PROSITE" id="PS50011"/>
    </source>
</evidence>
<dbReference type="AlphaFoldDB" id="A0A369KAV2"/>
<dbReference type="InterPro" id="IPR011009">
    <property type="entry name" value="Kinase-like_dom_sf"/>
</dbReference>
<evidence type="ECO:0000313" key="9">
    <source>
        <dbReference type="EMBL" id="RDB29785.1"/>
    </source>
</evidence>
<evidence type="ECO:0000313" key="10">
    <source>
        <dbReference type="Proteomes" id="UP000076154"/>
    </source>
</evidence>
<evidence type="ECO:0000256" key="4">
    <source>
        <dbReference type="ARBA" id="ARBA00022777"/>
    </source>
</evidence>
<dbReference type="InterPro" id="IPR050205">
    <property type="entry name" value="CDPK_Ser/Thr_kinases"/>
</dbReference>
<evidence type="ECO:0000256" key="2">
    <source>
        <dbReference type="ARBA" id="ARBA00022679"/>
    </source>
</evidence>
<proteinExistence type="predicted"/>
<accession>A0A369KAV2</accession>
<dbReference type="PROSITE" id="PS50011">
    <property type="entry name" value="PROTEIN_KINASE_DOM"/>
    <property type="match status" value="1"/>
</dbReference>
<feature type="region of interest" description="Disordered" evidence="7">
    <location>
        <begin position="378"/>
        <end position="410"/>
    </location>
</feature>
<sequence>MPSDSPALQLQLGTCIDGGSLQLVEVLGVGGYGVVYRAVETCTSKPQSFAVKCLLHAQAQSSIRRQLHIREIALHQISSAHPGVITLHRVIEDDNYTYIVMDYAPDHDLFTQILNNCRYIGNDALIKHVFLQLLDAVEYCHSLGIYHRDLKPENVLCFDEGLRVAITDFGLATTEKISGELRTGSIYHMSPECQGGGFAPNGSYSPMSNDVWSLGIILLNLATGRNPWRTATQDDLTFQAYLRNPLSFFPSVLPVSTEVNALLIQMLHVDWTQRMTLAEVREEMEDIERFYASDTVFEGSQARCAWEVGTGIQCVSSIHEEERYDEPVQGLKSHWSADSRSEMAFQPQAADRPQDPHWSFDEGDVDFARVGSHHAMTLDTHTTGGSSSSSYCSYSTSPSTPDSANGSFQGGHPATNLVIFDKPLRQTEKMMSTCSGSSVMVMSKPKDVVYPSSCFFDSPQTSDDPMSGHGRDGRYSEEIDLSNTWAFAAGNYAPSMESSDSDTNSGVSCEIAFTRSRTPSLDGYGWECSPVTNPTGTSVYSSPEFHESKGFNPIKFFSRPTQFLSTTPKGSFSHEPHPTAPKTSPINIPASAHGHNCFEGNSSRIDARVEADSRCRKLPYFGSTKWFSPGKLFTST</sequence>
<comment type="caution">
    <text evidence="9">The sequence shown here is derived from an EMBL/GenBank/DDBJ whole genome shotgun (WGS) entry which is preliminary data.</text>
</comment>
<organism evidence="9 10">
    <name type="scientific">Hypsizygus marmoreus</name>
    <name type="common">White beech mushroom</name>
    <name type="synonym">Agaricus marmoreus</name>
    <dbReference type="NCBI Taxonomy" id="39966"/>
    <lineage>
        <taxon>Eukaryota</taxon>
        <taxon>Fungi</taxon>
        <taxon>Dikarya</taxon>
        <taxon>Basidiomycota</taxon>
        <taxon>Agaricomycotina</taxon>
        <taxon>Agaricomycetes</taxon>
        <taxon>Agaricomycetidae</taxon>
        <taxon>Agaricales</taxon>
        <taxon>Tricholomatineae</taxon>
        <taxon>Lyophyllaceae</taxon>
        <taxon>Hypsizygus</taxon>
    </lineage>
</organism>
<dbReference type="InterPro" id="IPR017441">
    <property type="entry name" value="Protein_kinase_ATP_BS"/>
</dbReference>
<keyword evidence="4" id="KW-0418">Kinase</keyword>
<keyword evidence="5 6" id="KW-0067">ATP-binding</keyword>
<dbReference type="STRING" id="39966.A0A369KAV2"/>
<protein>
    <submittedName>
        <fullName evidence="9">Negative regulator of sexual conjugation and meiosis</fullName>
    </submittedName>
</protein>
<evidence type="ECO:0000256" key="3">
    <source>
        <dbReference type="ARBA" id="ARBA00022741"/>
    </source>
</evidence>
<keyword evidence="3 6" id="KW-0547">Nucleotide-binding</keyword>
<dbReference type="GO" id="GO:0004674">
    <property type="term" value="F:protein serine/threonine kinase activity"/>
    <property type="evidence" value="ECO:0007669"/>
    <property type="project" value="UniProtKB-KW"/>
</dbReference>
<dbReference type="Pfam" id="PF00069">
    <property type="entry name" value="Pkinase"/>
    <property type="match status" value="1"/>
</dbReference>
<name>A0A369KAV2_HYPMA</name>
<dbReference type="SMART" id="SM00220">
    <property type="entry name" value="S_TKc"/>
    <property type="match status" value="1"/>
</dbReference>
<gene>
    <name evidence="9" type="primary">ran1_1</name>
    <name evidence="9" type="ORF">Hypma_014015</name>
</gene>
<dbReference type="GO" id="GO:0005524">
    <property type="term" value="F:ATP binding"/>
    <property type="evidence" value="ECO:0007669"/>
    <property type="project" value="UniProtKB-UniRule"/>
</dbReference>
<keyword evidence="2" id="KW-0808">Transferase</keyword>
<dbReference type="Proteomes" id="UP000076154">
    <property type="component" value="Unassembled WGS sequence"/>
</dbReference>
<dbReference type="InterPro" id="IPR008271">
    <property type="entry name" value="Ser/Thr_kinase_AS"/>
</dbReference>
<keyword evidence="10" id="KW-1185">Reference proteome</keyword>
<dbReference type="PANTHER" id="PTHR24349">
    <property type="entry name" value="SERINE/THREONINE-PROTEIN KINASE"/>
    <property type="match status" value="1"/>
</dbReference>
<reference evidence="9" key="1">
    <citation type="submission" date="2018-04" db="EMBL/GenBank/DDBJ databases">
        <title>Whole genome sequencing of Hypsizygus marmoreus.</title>
        <authorList>
            <person name="Choi I.-G."/>
            <person name="Min B."/>
            <person name="Kim J.-G."/>
            <person name="Kim S."/>
            <person name="Oh Y.-L."/>
            <person name="Kong W.-S."/>
            <person name="Park H."/>
            <person name="Jeong J."/>
            <person name="Song E.-S."/>
        </authorList>
    </citation>
    <scope>NUCLEOTIDE SEQUENCE [LARGE SCALE GENOMIC DNA]</scope>
    <source>
        <strain evidence="9">51987-8</strain>
    </source>
</reference>
<evidence type="ECO:0000256" key="5">
    <source>
        <dbReference type="ARBA" id="ARBA00022840"/>
    </source>
</evidence>
<feature type="compositionally biased region" description="Low complexity" evidence="7">
    <location>
        <begin position="379"/>
        <end position="403"/>
    </location>
</feature>
<evidence type="ECO:0000256" key="1">
    <source>
        <dbReference type="ARBA" id="ARBA00022527"/>
    </source>
</evidence>
<dbReference type="Gene3D" id="1.10.510.10">
    <property type="entry name" value="Transferase(Phosphotransferase) domain 1"/>
    <property type="match status" value="1"/>
</dbReference>
<evidence type="ECO:0000256" key="6">
    <source>
        <dbReference type="PROSITE-ProRule" id="PRU10141"/>
    </source>
</evidence>
<dbReference type="OrthoDB" id="541276at2759"/>
<dbReference type="InParanoid" id="A0A369KAV2"/>
<feature type="binding site" evidence="6">
    <location>
        <position position="52"/>
    </location>
    <ligand>
        <name>ATP</name>
        <dbReference type="ChEBI" id="CHEBI:30616"/>
    </ligand>
</feature>
<evidence type="ECO:0000256" key="7">
    <source>
        <dbReference type="SAM" id="MobiDB-lite"/>
    </source>
</evidence>
<dbReference type="PROSITE" id="PS00107">
    <property type="entry name" value="PROTEIN_KINASE_ATP"/>
    <property type="match status" value="1"/>
</dbReference>
<dbReference type="InterPro" id="IPR000719">
    <property type="entry name" value="Prot_kinase_dom"/>
</dbReference>